<dbReference type="InterPro" id="IPR013830">
    <property type="entry name" value="SGNH_hydro"/>
</dbReference>
<name>A0ABW0HSK1_9BACL</name>
<organism evidence="2 3">
    <name type="scientific">Cohnella soli</name>
    <dbReference type="NCBI Taxonomy" id="425005"/>
    <lineage>
        <taxon>Bacteria</taxon>
        <taxon>Bacillati</taxon>
        <taxon>Bacillota</taxon>
        <taxon>Bacilli</taxon>
        <taxon>Bacillales</taxon>
        <taxon>Paenibacillaceae</taxon>
        <taxon>Cohnella</taxon>
    </lineage>
</organism>
<evidence type="ECO:0000313" key="3">
    <source>
        <dbReference type="Proteomes" id="UP001596113"/>
    </source>
</evidence>
<dbReference type="InterPro" id="IPR036514">
    <property type="entry name" value="SGNH_hydro_sf"/>
</dbReference>
<dbReference type="PANTHER" id="PTHR30383">
    <property type="entry name" value="THIOESTERASE 1/PROTEASE 1/LYSOPHOSPHOLIPASE L1"/>
    <property type="match status" value="1"/>
</dbReference>
<protein>
    <submittedName>
        <fullName evidence="2">SGNH/GDSL hydrolase family protein</fullName>
    </submittedName>
</protein>
<reference evidence="3" key="1">
    <citation type="journal article" date="2019" name="Int. J. Syst. Evol. Microbiol.">
        <title>The Global Catalogue of Microorganisms (GCM) 10K type strain sequencing project: providing services to taxonomists for standard genome sequencing and annotation.</title>
        <authorList>
            <consortium name="The Broad Institute Genomics Platform"/>
            <consortium name="The Broad Institute Genome Sequencing Center for Infectious Disease"/>
            <person name="Wu L."/>
            <person name="Ma J."/>
        </authorList>
    </citation>
    <scope>NUCLEOTIDE SEQUENCE [LARGE SCALE GENOMIC DNA]</scope>
    <source>
        <strain evidence="3">CGMCC 1.18575</strain>
    </source>
</reference>
<sequence>MLGYCARLEIERRRTKTMGFARFNERLRERAGDVRARAVTYVAMGDSVTQGCMAIGVSEYENIYHQVLKRGLERRYPETVINVINSGVNGDQAEGSRSRWERDVLMYKPDLVTICFGHNDAHGRQGGLQPFVQALDDLVARVRSETDAELLLMTPCMMTNRDNDAVAEAHKPLIPDFVSLAEDGILQLYANAVRELAAKLNVPLLDVYGMWEQMVREGVDIVALLSNGINHPNPSFHVQWGRALEEKLCGE</sequence>
<accession>A0ABW0HSK1</accession>
<feature type="domain" description="SGNH hydrolase-type esterase" evidence="1">
    <location>
        <begin position="43"/>
        <end position="235"/>
    </location>
</feature>
<keyword evidence="3" id="KW-1185">Reference proteome</keyword>
<evidence type="ECO:0000259" key="1">
    <source>
        <dbReference type="Pfam" id="PF13472"/>
    </source>
</evidence>
<proteinExistence type="predicted"/>
<gene>
    <name evidence="2" type="ORF">ACFPOF_11640</name>
</gene>
<dbReference type="Gene3D" id="3.40.50.1110">
    <property type="entry name" value="SGNH hydrolase"/>
    <property type="match status" value="1"/>
</dbReference>
<dbReference type="GO" id="GO:0016787">
    <property type="term" value="F:hydrolase activity"/>
    <property type="evidence" value="ECO:0007669"/>
    <property type="project" value="UniProtKB-KW"/>
</dbReference>
<dbReference type="Proteomes" id="UP001596113">
    <property type="component" value="Unassembled WGS sequence"/>
</dbReference>
<evidence type="ECO:0000313" key="2">
    <source>
        <dbReference type="EMBL" id="MFC5403383.1"/>
    </source>
</evidence>
<dbReference type="EMBL" id="JBHSMI010000023">
    <property type="protein sequence ID" value="MFC5403383.1"/>
    <property type="molecule type" value="Genomic_DNA"/>
</dbReference>
<dbReference type="PANTHER" id="PTHR30383:SF5">
    <property type="entry name" value="SGNH HYDROLASE-TYPE ESTERASE DOMAIN-CONTAINING PROTEIN"/>
    <property type="match status" value="1"/>
</dbReference>
<keyword evidence="2" id="KW-0378">Hydrolase</keyword>
<dbReference type="InterPro" id="IPR051532">
    <property type="entry name" value="Ester_Hydrolysis_Enzymes"/>
</dbReference>
<dbReference type="SUPFAM" id="SSF52266">
    <property type="entry name" value="SGNH hydrolase"/>
    <property type="match status" value="1"/>
</dbReference>
<dbReference type="RefSeq" id="WP_378132682.1">
    <property type="nucleotide sequence ID" value="NZ_JBHSMI010000023.1"/>
</dbReference>
<comment type="caution">
    <text evidence="2">The sequence shown here is derived from an EMBL/GenBank/DDBJ whole genome shotgun (WGS) entry which is preliminary data.</text>
</comment>
<dbReference type="Pfam" id="PF13472">
    <property type="entry name" value="Lipase_GDSL_2"/>
    <property type="match status" value="1"/>
</dbReference>